<dbReference type="InterPro" id="IPR013078">
    <property type="entry name" value="His_Pase_superF_clade-1"/>
</dbReference>
<dbReference type="RefSeq" id="WP_311818261.1">
    <property type="nucleotide sequence ID" value="NZ_JARQBN010000001.1"/>
</dbReference>
<sequence>MTVFYFVRHGKTEINAAGRFNGGSVDSPLIPEGVQATKKIGEYLREVSFDVALSSPQMRAQTTAKLILQENLQPPELTIVEDLRELRIGDWDGERIIEIKEQFPEQFRLYRESPDRFDAKLFHGESYAELITRSRRVLEETAKTYPNDKVLVVSHGILLMALLNTLKGVPLAKIREGGIVDNSSLTVLQYSKNKYLFEMWGKTF</sequence>
<proteinExistence type="predicted"/>
<dbReference type="Pfam" id="PF00300">
    <property type="entry name" value="His_Phos_1"/>
    <property type="match status" value="1"/>
</dbReference>
<dbReference type="InterPro" id="IPR029033">
    <property type="entry name" value="His_PPase_superfam"/>
</dbReference>
<dbReference type="SMART" id="SM00855">
    <property type="entry name" value="PGAM"/>
    <property type="match status" value="1"/>
</dbReference>
<dbReference type="PIRSF" id="PIRSF000709">
    <property type="entry name" value="6PFK_2-Ptase"/>
    <property type="match status" value="1"/>
</dbReference>
<dbReference type="InterPro" id="IPR050275">
    <property type="entry name" value="PGM_Phosphatase"/>
</dbReference>
<keyword evidence="2" id="KW-1185">Reference proteome</keyword>
<name>A0ABU3FM22_9ENTE</name>
<gene>
    <name evidence="1" type="ORF">P7H59_00995</name>
</gene>
<dbReference type="SUPFAM" id="SSF53254">
    <property type="entry name" value="Phosphoglycerate mutase-like"/>
    <property type="match status" value="1"/>
</dbReference>
<dbReference type="EMBL" id="JARQBN010000001">
    <property type="protein sequence ID" value="MDT2827021.1"/>
    <property type="molecule type" value="Genomic_DNA"/>
</dbReference>
<dbReference type="PANTHER" id="PTHR48100">
    <property type="entry name" value="BROAD-SPECIFICITY PHOSPHATASE YOR283W-RELATED"/>
    <property type="match status" value="1"/>
</dbReference>
<evidence type="ECO:0000313" key="1">
    <source>
        <dbReference type="EMBL" id="MDT2827021.1"/>
    </source>
</evidence>
<evidence type="ECO:0000313" key="2">
    <source>
        <dbReference type="Proteomes" id="UP001265301"/>
    </source>
</evidence>
<reference evidence="1 2" key="1">
    <citation type="submission" date="2023-03" db="EMBL/GenBank/DDBJ databases">
        <authorList>
            <person name="Shen W."/>
            <person name="Cai J."/>
        </authorList>
    </citation>
    <scope>NUCLEOTIDE SEQUENCE [LARGE SCALE GENOMIC DNA]</scope>
    <source>
        <strain evidence="1 2">B101</strain>
    </source>
</reference>
<organism evidence="1 2">
    <name type="scientific">Enterococcus viikkiensis</name>
    <dbReference type="NCBI Taxonomy" id="930854"/>
    <lineage>
        <taxon>Bacteria</taxon>
        <taxon>Bacillati</taxon>
        <taxon>Bacillota</taxon>
        <taxon>Bacilli</taxon>
        <taxon>Lactobacillales</taxon>
        <taxon>Enterococcaceae</taxon>
        <taxon>Enterococcus</taxon>
    </lineage>
</organism>
<accession>A0ABU3FM22</accession>
<dbReference type="Proteomes" id="UP001265301">
    <property type="component" value="Unassembled WGS sequence"/>
</dbReference>
<dbReference type="CDD" id="cd07067">
    <property type="entry name" value="HP_PGM_like"/>
    <property type="match status" value="1"/>
</dbReference>
<protein>
    <submittedName>
        <fullName evidence="1">Histidine phosphatase family protein</fullName>
    </submittedName>
</protein>
<dbReference type="Gene3D" id="3.40.50.1240">
    <property type="entry name" value="Phosphoglycerate mutase-like"/>
    <property type="match status" value="1"/>
</dbReference>
<dbReference type="PANTHER" id="PTHR48100:SF1">
    <property type="entry name" value="HISTIDINE PHOSPHATASE FAMILY PROTEIN-RELATED"/>
    <property type="match status" value="1"/>
</dbReference>
<comment type="caution">
    <text evidence="1">The sequence shown here is derived from an EMBL/GenBank/DDBJ whole genome shotgun (WGS) entry which is preliminary data.</text>
</comment>